<dbReference type="PROSITE" id="PS50853">
    <property type="entry name" value="FN3"/>
    <property type="match status" value="2"/>
</dbReference>
<dbReference type="FunFam" id="2.60.40.10:FF:000031">
    <property type="entry name" value="Myosin-binding protein C, slow type"/>
    <property type="match status" value="1"/>
</dbReference>
<keyword evidence="2" id="KW-0677">Repeat</keyword>
<dbReference type="SMART" id="SM00060">
    <property type="entry name" value="FN3"/>
    <property type="match status" value="2"/>
</dbReference>
<protein>
    <recommendedName>
        <fullName evidence="8">Myosin-binding protein H</fullName>
    </recommendedName>
    <alternativeName>
        <fullName evidence="9">H-protein</fullName>
    </alternativeName>
</protein>
<evidence type="ECO:0000256" key="3">
    <source>
        <dbReference type="ARBA" id="ARBA00022889"/>
    </source>
</evidence>
<dbReference type="SUPFAM" id="SSF48726">
    <property type="entry name" value="Immunoglobulin"/>
    <property type="match status" value="2"/>
</dbReference>
<dbReference type="InterPro" id="IPR007110">
    <property type="entry name" value="Ig-like_dom"/>
</dbReference>
<comment type="function">
    <text evidence="7">Binds to myosin; probably involved in interaction with thick myofilaments in the A-band.</text>
</comment>
<dbReference type="FunCoup" id="A0A6P7ZUY5">
    <property type="interactions" value="56"/>
</dbReference>
<dbReference type="InterPro" id="IPR003599">
    <property type="entry name" value="Ig_sub"/>
</dbReference>
<keyword evidence="5" id="KW-0393">Immunoglobulin domain</keyword>
<dbReference type="GeneID" id="115481963"/>
<dbReference type="InterPro" id="IPR013098">
    <property type="entry name" value="Ig_I-set"/>
</dbReference>
<evidence type="ECO:0000256" key="8">
    <source>
        <dbReference type="ARBA" id="ARBA00071968"/>
    </source>
</evidence>
<dbReference type="FunFam" id="2.60.40.10:FF:000062">
    <property type="entry name" value="Myosin-binding protein C, slow type"/>
    <property type="match status" value="1"/>
</dbReference>
<dbReference type="InterPro" id="IPR013783">
    <property type="entry name" value="Ig-like_fold"/>
</dbReference>
<dbReference type="GO" id="GO:0007155">
    <property type="term" value="P:cell adhesion"/>
    <property type="evidence" value="ECO:0007669"/>
    <property type="project" value="UniProtKB-KW"/>
</dbReference>
<evidence type="ECO:0000256" key="2">
    <source>
        <dbReference type="ARBA" id="ARBA00022737"/>
    </source>
</evidence>
<feature type="domain" description="Ig-like" evidence="10">
    <location>
        <begin position="318"/>
        <end position="402"/>
    </location>
</feature>
<dbReference type="KEGG" id="muo:115481963"/>
<sequence>MPKEEPPSQPLNLSVEDVSDNSVTLKWKAPERVGAAGLDGYLLEYIKEGTDAWLTANSEPVITTHYMIRGLTTSNKILVRVKATNCVGVSSPAVLNQAIHVREIGDRPKIRLPRNLRETLVCVVGEAINLHIPFQGKPRPQVSWSKNGQPLDPKQVIVRNSDKDTILFIRESERKDSGKYELTVQIDSLQDKAIFEIQVIEKPGPPQSIKLVDVWGFNAALEWTPPKDDGNSDIKGYTVQKSDEKTGKWFTVLEHYHRTYCTVSDLVMGNSFYFQVFAENQCGLSEKASVTKDCAFIKKAGIVYSPPEFPQHDFSEAPIFTHALSDRTTTTGYSTKLFCSVRGTPTPKIVWMKNQMEIGEDPKYRALTNHGICSLEIRKPRPFDGGVYTCKAVNSLGEASVDCRLDVKVPY</sequence>
<keyword evidence="3" id="KW-0130">Cell adhesion</keyword>
<accession>A0A6P7ZUY5</accession>
<organism evidence="12 13">
    <name type="scientific">Microcaecilia unicolor</name>
    <dbReference type="NCBI Taxonomy" id="1415580"/>
    <lineage>
        <taxon>Eukaryota</taxon>
        <taxon>Metazoa</taxon>
        <taxon>Chordata</taxon>
        <taxon>Craniata</taxon>
        <taxon>Vertebrata</taxon>
        <taxon>Euteleostomi</taxon>
        <taxon>Amphibia</taxon>
        <taxon>Gymnophiona</taxon>
        <taxon>Siphonopidae</taxon>
        <taxon>Microcaecilia</taxon>
    </lineage>
</organism>
<dbReference type="InterPro" id="IPR050964">
    <property type="entry name" value="Striated_Muscle_Regulatory"/>
</dbReference>
<dbReference type="FunFam" id="2.60.40.10:FF:000557">
    <property type="entry name" value="Myosin binding protein Ha"/>
    <property type="match status" value="1"/>
</dbReference>
<gene>
    <name evidence="13" type="primary">MYBPH</name>
</gene>
<dbReference type="InterPro" id="IPR003961">
    <property type="entry name" value="FN3_dom"/>
</dbReference>
<feature type="domain" description="Fibronectin type-III" evidence="11">
    <location>
        <begin position="205"/>
        <end position="300"/>
    </location>
</feature>
<dbReference type="Proteomes" id="UP000515156">
    <property type="component" value="Chromosome 12"/>
</dbReference>
<evidence type="ECO:0000256" key="7">
    <source>
        <dbReference type="ARBA" id="ARBA00060255"/>
    </source>
</evidence>
<keyword evidence="1" id="KW-0787">Thick filament</keyword>
<evidence type="ECO:0000313" key="12">
    <source>
        <dbReference type="Proteomes" id="UP000515156"/>
    </source>
</evidence>
<dbReference type="PROSITE" id="PS50835">
    <property type="entry name" value="IG_LIKE"/>
    <property type="match status" value="2"/>
</dbReference>
<dbReference type="CDD" id="cd00063">
    <property type="entry name" value="FN3"/>
    <property type="match status" value="2"/>
</dbReference>
<dbReference type="InterPro" id="IPR036116">
    <property type="entry name" value="FN3_sf"/>
</dbReference>
<dbReference type="SMART" id="SM00408">
    <property type="entry name" value="IGc2"/>
    <property type="match status" value="2"/>
</dbReference>
<dbReference type="GO" id="GO:0032982">
    <property type="term" value="C:myosin filament"/>
    <property type="evidence" value="ECO:0007669"/>
    <property type="project" value="UniProtKB-KW"/>
</dbReference>
<dbReference type="SUPFAM" id="SSF49265">
    <property type="entry name" value="Fibronectin type III"/>
    <property type="match status" value="1"/>
</dbReference>
<dbReference type="SMART" id="SM00409">
    <property type="entry name" value="IG"/>
    <property type="match status" value="2"/>
</dbReference>
<evidence type="ECO:0000259" key="11">
    <source>
        <dbReference type="PROSITE" id="PS50853"/>
    </source>
</evidence>
<dbReference type="RefSeq" id="XP_030077324.1">
    <property type="nucleotide sequence ID" value="XM_030221464.1"/>
</dbReference>
<dbReference type="PANTHER" id="PTHR13817">
    <property type="entry name" value="TITIN"/>
    <property type="match status" value="1"/>
</dbReference>
<dbReference type="FunFam" id="2.60.40.10:FF:000225">
    <property type="entry name" value="Myosin-binding protein C, cardiac-type"/>
    <property type="match status" value="1"/>
</dbReference>
<dbReference type="OrthoDB" id="6107607at2759"/>
<dbReference type="InterPro" id="IPR003598">
    <property type="entry name" value="Ig_sub2"/>
</dbReference>
<reference evidence="13" key="1">
    <citation type="submission" date="2025-08" db="UniProtKB">
        <authorList>
            <consortium name="RefSeq"/>
        </authorList>
    </citation>
    <scope>IDENTIFICATION</scope>
</reference>
<feature type="domain" description="Ig-like" evidence="10">
    <location>
        <begin position="92"/>
        <end position="185"/>
    </location>
</feature>
<evidence type="ECO:0000256" key="4">
    <source>
        <dbReference type="ARBA" id="ARBA00023179"/>
    </source>
</evidence>
<comment type="similarity">
    <text evidence="6">Belongs to the immunoglobulin superfamily. MyBP family.</text>
</comment>
<dbReference type="InParanoid" id="A0A6P7ZUY5"/>
<dbReference type="CDD" id="cd05748">
    <property type="entry name" value="Ig_Titin_like"/>
    <property type="match status" value="1"/>
</dbReference>
<keyword evidence="12" id="KW-1185">Reference proteome</keyword>
<dbReference type="Gene3D" id="2.60.40.10">
    <property type="entry name" value="Immunoglobulins"/>
    <property type="match status" value="4"/>
</dbReference>
<evidence type="ECO:0000256" key="5">
    <source>
        <dbReference type="ARBA" id="ARBA00023319"/>
    </source>
</evidence>
<dbReference type="Pfam" id="PF00041">
    <property type="entry name" value="fn3"/>
    <property type="match status" value="2"/>
</dbReference>
<proteinExistence type="inferred from homology"/>
<evidence type="ECO:0000313" key="13">
    <source>
        <dbReference type="RefSeq" id="XP_030077324.1"/>
    </source>
</evidence>
<evidence type="ECO:0000256" key="1">
    <source>
        <dbReference type="ARBA" id="ARBA00022433"/>
    </source>
</evidence>
<evidence type="ECO:0000256" key="6">
    <source>
        <dbReference type="ARBA" id="ARBA00038352"/>
    </source>
</evidence>
<dbReference type="CTD" id="4608"/>
<feature type="domain" description="Fibronectin type-III" evidence="11">
    <location>
        <begin position="9"/>
        <end position="104"/>
    </location>
</feature>
<evidence type="ECO:0000259" key="10">
    <source>
        <dbReference type="PROSITE" id="PS50835"/>
    </source>
</evidence>
<dbReference type="PANTHER" id="PTHR13817:SF49">
    <property type="entry name" value="MYOSIN-BINDING PROTEIN H"/>
    <property type="match status" value="1"/>
</dbReference>
<name>A0A6P7ZUY5_9AMPH</name>
<evidence type="ECO:0000256" key="9">
    <source>
        <dbReference type="ARBA" id="ARBA00078133"/>
    </source>
</evidence>
<dbReference type="Pfam" id="PF07679">
    <property type="entry name" value="I-set"/>
    <property type="match status" value="2"/>
</dbReference>
<dbReference type="InterPro" id="IPR036179">
    <property type="entry name" value="Ig-like_dom_sf"/>
</dbReference>
<keyword evidence="4" id="KW-0514">Muscle protein</keyword>
<dbReference type="AlphaFoldDB" id="A0A6P7ZUY5"/>